<dbReference type="EMBL" id="CP003198">
    <property type="protein sequence ID" value="AFM21763.1"/>
    <property type="molecule type" value="Genomic_DNA"/>
</dbReference>
<evidence type="ECO:0008006" key="5">
    <source>
        <dbReference type="Google" id="ProtNLM"/>
    </source>
</evidence>
<gene>
    <name evidence="3" type="ordered locus">Anamo_1140</name>
</gene>
<evidence type="ECO:0000313" key="4">
    <source>
        <dbReference type="Proteomes" id="UP000006061"/>
    </source>
</evidence>
<dbReference type="Pfam" id="PF04289">
    <property type="entry name" value="DUF447_N"/>
    <property type="match status" value="1"/>
</dbReference>
<dbReference type="HOGENOM" id="CLU_110565_1_0_0"/>
<dbReference type="Gene3D" id="2.30.110.10">
    <property type="entry name" value="Electron Transport, Fmn-binding Protein, Chain A"/>
    <property type="match status" value="1"/>
</dbReference>
<dbReference type="InterPro" id="IPR012349">
    <property type="entry name" value="Split_barrel_FMN-bd"/>
</dbReference>
<dbReference type="KEGG" id="amo:Anamo_1140"/>
<dbReference type="eggNOG" id="COG2457">
    <property type="taxonomic scope" value="Bacteria"/>
</dbReference>
<evidence type="ECO:0000259" key="2">
    <source>
        <dbReference type="Pfam" id="PF20766"/>
    </source>
</evidence>
<protein>
    <recommendedName>
        <fullName evidence="5">DUF447 family protein</fullName>
    </recommendedName>
</protein>
<sequence>MIYEVIVSTLNSEGLPNWAPMGLIEQQGSYFLHVFKGSHTYENLMTRGEFVANATDDILAFCLSALGEPVFNCIPALRVSGFVYVEACSWMEFEAVATEEDDLAGRFSCRLLYSDARRSYRGYNRAKGSIMELLVAATRYRLYDRQFFNGLISNAKALVERTGGEREAQALAFVEDYLEEVFDEGRSR</sequence>
<evidence type="ECO:0000313" key="3">
    <source>
        <dbReference type="EMBL" id="AFM21763.1"/>
    </source>
</evidence>
<dbReference type="Proteomes" id="UP000006061">
    <property type="component" value="Chromosome"/>
</dbReference>
<keyword evidence="4" id="KW-1185">Reference proteome</keyword>
<feature type="domain" description="DUF447" evidence="1">
    <location>
        <begin position="3"/>
        <end position="114"/>
    </location>
</feature>
<proteinExistence type="predicted"/>
<dbReference type="InterPro" id="IPR007386">
    <property type="entry name" value="DUF447_N"/>
</dbReference>
<dbReference type="Pfam" id="PF20766">
    <property type="entry name" value="DUF447_C"/>
    <property type="match status" value="1"/>
</dbReference>
<dbReference type="SUPFAM" id="SSF50475">
    <property type="entry name" value="FMN-binding split barrel"/>
    <property type="match status" value="1"/>
</dbReference>
<dbReference type="InterPro" id="IPR049288">
    <property type="entry name" value="DUF447_C"/>
</dbReference>
<evidence type="ECO:0000259" key="1">
    <source>
        <dbReference type="Pfam" id="PF04289"/>
    </source>
</evidence>
<feature type="domain" description="DUF447" evidence="2">
    <location>
        <begin position="124"/>
        <end position="174"/>
    </location>
</feature>
<organism evidence="3 4">
    <name type="scientific">Acetomicrobium mobile (strain ATCC BAA-54 / DSM 13181 / JCM 12221 / NGA)</name>
    <name type="common">Anaerobaculum mobile</name>
    <dbReference type="NCBI Taxonomy" id="891968"/>
    <lineage>
        <taxon>Bacteria</taxon>
        <taxon>Thermotogati</taxon>
        <taxon>Synergistota</taxon>
        <taxon>Synergistia</taxon>
        <taxon>Synergistales</taxon>
        <taxon>Acetomicrobiaceae</taxon>
        <taxon>Acetomicrobium</taxon>
    </lineage>
</organism>
<dbReference type="AlphaFoldDB" id="I4BWV6"/>
<name>I4BWV6_ACEMN</name>
<accession>I4BWV6</accession>
<dbReference type="Gene3D" id="1.20.58.290">
    <property type="entry name" value="Hypothetical membrane protein ta0354_69_121"/>
    <property type="match status" value="1"/>
</dbReference>
<dbReference type="STRING" id="891968.Anamo_1140"/>
<reference evidence="4" key="1">
    <citation type="journal article" date="2013" name="Stand. Genomic Sci.">
        <title>Complete genome sequence of the moderate thermophile Anaerobaculum mobile type strain (NGA(T)).</title>
        <authorList>
            <person name="Mavromatis K."/>
            <person name="Stackebrandt E."/>
            <person name="Held B."/>
            <person name="Lapidus A."/>
            <person name="Nolan M."/>
            <person name="Lucas S."/>
            <person name="Hammon N."/>
            <person name="Deshpande S."/>
            <person name="Cheng J.F."/>
            <person name="Tapia R."/>
            <person name="Goodwin L.A."/>
            <person name="Pitluck S."/>
            <person name="Liolios K."/>
            <person name="Pagani I."/>
            <person name="Ivanova N."/>
            <person name="Mikhailova N."/>
            <person name="Huntemann M."/>
            <person name="Pati A."/>
            <person name="Chen A."/>
            <person name="Palaniappan K."/>
            <person name="Land M."/>
            <person name="Rohde M."/>
            <person name="Spring S."/>
            <person name="Goker M."/>
            <person name="Woyke T."/>
            <person name="Detter J.C."/>
            <person name="Bristow J."/>
            <person name="Eisen J.A."/>
            <person name="Markowitz V."/>
            <person name="Hugenholtz P."/>
            <person name="Klenk H.P."/>
            <person name="Kyrpides N.C."/>
        </authorList>
    </citation>
    <scope>NUCLEOTIDE SEQUENCE</scope>
    <source>
        <strain evidence="4">ATCC BAA-54 / DSM 13181 / NGA</strain>
    </source>
</reference>